<dbReference type="InterPro" id="IPR001223">
    <property type="entry name" value="Glyco_hydro18_cat"/>
</dbReference>
<dbReference type="Gene3D" id="3.40.250.10">
    <property type="entry name" value="Rhodanese-like domain"/>
    <property type="match status" value="1"/>
</dbReference>
<dbReference type="Gene3D" id="3.20.20.80">
    <property type="entry name" value="Glycosidases"/>
    <property type="match status" value="1"/>
</dbReference>
<evidence type="ECO:0000256" key="11">
    <source>
        <dbReference type="ARBA" id="ARBA00022989"/>
    </source>
</evidence>
<keyword evidence="11 16" id="KW-1133">Transmembrane helix</keyword>
<comment type="caution">
    <text evidence="18">The sequence shown here is derived from an EMBL/GenBank/DDBJ whole genome shotgun (WGS) entry which is preliminary data.</text>
</comment>
<dbReference type="GO" id="GO:0008061">
    <property type="term" value="F:chitin binding"/>
    <property type="evidence" value="ECO:0007669"/>
    <property type="project" value="InterPro"/>
</dbReference>
<evidence type="ECO:0000256" key="16">
    <source>
        <dbReference type="SAM" id="Phobius"/>
    </source>
</evidence>
<evidence type="ECO:0000256" key="3">
    <source>
        <dbReference type="ARBA" id="ARBA00004371"/>
    </source>
</evidence>
<sequence>MAKRRDRRVAPSSDHRRTRADTATGVDQFEESSAADRKLIFTFIFFFIIIPGVSVLVYSIKYGPKTNDTVTGSHTEVEGLFETDLTYLEILAGNYKVSSNESHRRYTYPVLAYITPWNSKGYEMAKRFTNKFTHLCPVWYNLKSQGKSLALEGRDNADQGWISELRRNGDALVLPRVVLEALPMDLLRKKKLRDKAIKLIVSESEEMVYDGIVLESWSTWTAYGVLHDPAMRNKALEFIKQLGNALHSVSSARDNGKHLQLIYVIGPPRSEKLQVHDFGPDDLQRLTDAVDGFSLMTYDFSGPPNPGPNAPLKWIRFTLKLLLGTNPYTARTLVHKIFLGINFYGNDFVLSGGSGGGAITGRDYLSLLEKHKPKLQWENNSAEHFFLYVDDEKTKHAVFYPTLTSVSMRLEEAGLWGCGISIWEIGQGLIPASVLCERRRMASRISALPTTSSLKFSASASSSTKLPELQECLSRAFNGGLILLSSVLSTGLAKALTYEGALEQTVGSSIPDIDLNGVVDRFIRYSEENPTVIAGVTALAVPLVLFQALKSSKPWGVESARKAYEVLGDDVNAQLLDIRAPAEFRQVGAPDVRGLSKKPVSIFYKVEDKQGFLKKLSLKFKEPESTTLIILDKYDGNSEVVAELVTVNGFKAAYAIKDGAEGPRGWMNSGLPWSSPKKVLSLDALTDGISSAFEEGADALPVTLGIAVAAGLGALAFSEVETILQLLGSAAIIQFASKKLLFAEDRKKTLEQVDEFLNTKVAPIELVDEVKQIGSALLPTTDTGKGLPAPPEAVSEPPASDNVQKSETLEEPPLQINSVPKVEVKAESESKFSDSRSPYPYYPDLKPPSSPSPSQP</sequence>
<dbReference type="InterPro" id="IPR029070">
    <property type="entry name" value="Chitinase_insertion_sf"/>
</dbReference>
<evidence type="ECO:0000256" key="8">
    <source>
        <dbReference type="ARBA" id="ARBA00022692"/>
    </source>
</evidence>
<dbReference type="AlphaFoldDB" id="A0AAV8S8K3"/>
<evidence type="ECO:0000256" key="6">
    <source>
        <dbReference type="ARBA" id="ARBA00022528"/>
    </source>
</evidence>
<evidence type="ECO:0000259" key="17">
    <source>
        <dbReference type="PROSITE" id="PS51910"/>
    </source>
</evidence>
<accession>A0AAV8S8K3</accession>
<dbReference type="SUPFAM" id="SSF51445">
    <property type="entry name" value="(Trans)glycosidases"/>
    <property type="match status" value="1"/>
</dbReference>
<dbReference type="FunFam" id="3.40.250.10:FF:000044">
    <property type="entry name" value="Rhodanese-like domain-containing protein 4, chloroplastic"/>
    <property type="match status" value="1"/>
</dbReference>
<keyword evidence="13" id="KW-0458">Lysosome</keyword>
<dbReference type="Gene3D" id="3.10.50.10">
    <property type="match status" value="1"/>
</dbReference>
<dbReference type="PANTHER" id="PTHR47377:SF1">
    <property type="entry name" value="RHODANESE-LIKE DOMAIN-CONTAINING PROTEIN 4, CHLOROPLASTIC"/>
    <property type="match status" value="1"/>
</dbReference>
<feature type="region of interest" description="Disordered" evidence="15">
    <location>
        <begin position="779"/>
        <end position="856"/>
    </location>
</feature>
<feature type="compositionally biased region" description="Pro residues" evidence="15">
    <location>
        <begin position="845"/>
        <end position="856"/>
    </location>
</feature>
<evidence type="ECO:0000256" key="4">
    <source>
        <dbReference type="ARBA" id="ARBA00004613"/>
    </source>
</evidence>
<evidence type="ECO:0000256" key="1">
    <source>
        <dbReference type="ARBA" id="ARBA00004229"/>
    </source>
</evidence>
<feature type="domain" description="GH18" evidence="17">
    <location>
        <begin position="108"/>
        <end position="440"/>
    </location>
</feature>
<evidence type="ECO:0000313" key="18">
    <source>
        <dbReference type="EMBL" id="KAJ8748479.1"/>
    </source>
</evidence>
<feature type="region of interest" description="Disordered" evidence="15">
    <location>
        <begin position="1"/>
        <end position="24"/>
    </location>
</feature>
<evidence type="ECO:0000256" key="14">
    <source>
        <dbReference type="ARBA" id="ARBA00040976"/>
    </source>
</evidence>
<evidence type="ECO:0000256" key="15">
    <source>
        <dbReference type="SAM" id="MobiDB-lite"/>
    </source>
</evidence>
<keyword evidence="19" id="KW-1185">Reference proteome</keyword>
<evidence type="ECO:0000256" key="5">
    <source>
        <dbReference type="ARBA" id="ARBA00022525"/>
    </source>
</evidence>
<dbReference type="InterPro" id="IPR044240">
    <property type="entry name" value="STR4-like"/>
</dbReference>
<keyword evidence="10" id="KW-0809">Transit peptide</keyword>
<gene>
    <name evidence="18" type="ORF">K2173_003376</name>
</gene>
<evidence type="ECO:0000256" key="13">
    <source>
        <dbReference type="ARBA" id="ARBA00023228"/>
    </source>
</evidence>
<evidence type="ECO:0000256" key="7">
    <source>
        <dbReference type="ARBA" id="ARBA00022640"/>
    </source>
</evidence>
<keyword evidence="6" id="KW-0150">Chloroplast</keyword>
<evidence type="ECO:0000256" key="12">
    <source>
        <dbReference type="ARBA" id="ARBA00023136"/>
    </source>
</evidence>
<dbReference type="InterPro" id="IPR011583">
    <property type="entry name" value="Chitinase_II/V-like_cat"/>
</dbReference>
<dbReference type="PANTHER" id="PTHR47377">
    <property type="entry name" value="RHODANESE-LIKE DOMAIN-CONTAINING PROTEIN 4, CHLOROPLASTIC"/>
    <property type="match status" value="1"/>
</dbReference>
<dbReference type="GO" id="GO:0005975">
    <property type="term" value="P:carbohydrate metabolic process"/>
    <property type="evidence" value="ECO:0007669"/>
    <property type="project" value="InterPro"/>
</dbReference>
<proteinExistence type="predicted"/>
<evidence type="ECO:0000256" key="2">
    <source>
        <dbReference type="ARBA" id="ARBA00004370"/>
    </source>
</evidence>
<dbReference type="EMBL" id="JAIWQS010000012">
    <property type="protein sequence ID" value="KAJ8748479.1"/>
    <property type="molecule type" value="Genomic_DNA"/>
</dbReference>
<dbReference type="CDD" id="cd02876">
    <property type="entry name" value="GH18_SI-CLP"/>
    <property type="match status" value="1"/>
</dbReference>
<dbReference type="InterPro" id="IPR036873">
    <property type="entry name" value="Rhodanese-like_dom_sf"/>
</dbReference>
<dbReference type="Proteomes" id="UP001159364">
    <property type="component" value="Linkage Group LG12"/>
</dbReference>
<dbReference type="SMART" id="SM00636">
    <property type="entry name" value="Glyco_18"/>
    <property type="match status" value="1"/>
</dbReference>
<dbReference type="InterPro" id="IPR017853">
    <property type="entry name" value="GH"/>
</dbReference>
<keyword evidence="9" id="KW-0732">Signal</keyword>
<dbReference type="GO" id="GO:0009535">
    <property type="term" value="C:chloroplast thylakoid membrane"/>
    <property type="evidence" value="ECO:0007669"/>
    <property type="project" value="UniProtKB-ARBA"/>
</dbReference>
<protein>
    <recommendedName>
        <fullName evidence="14">Chitinase domain-containing protein 1</fullName>
    </recommendedName>
</protein>
<dbReference type="GO" id="GO:0005576">
    <property type="term" value="C:extracellular region"/>
    <property type="evidence" value="ECO:0007669"/>
    <property type="project" value="UniProtKB-SubCell"/>
</dbReference>
<organism evidence="18 19">
    <name type="scientific">Erythroxylum novogranatense</name>
    <dbReference type="NCBI Taxonomy" id="1862640"/>
    <lineage>
        <taxon>Eukaryota</taxon>
        <taxon>Viridiplantae</taxon>
        <taxon>Streptophyta</taxon>
        <taxon>Embryophyta</taxon>
        <taxon>Tracheophyta</taxon>
        <taxon>Spermatophyta</taxon>
        <taxon>Magnoliopsida</taxon>
        <taxon>eudicotyledons</taxon>
        <taxon>Gunneridae</taxon>
        <taxon>Pentapetalae</taxon>
        <taxon>rosids</taxon>
        <taxon>fabids</taxon>
        <taxon>Malpighiales</taxon>
        <taxon>Erythroxylaceae</taxon>
        <taxon>Erythroxylum</taxon>
    </lineage>
</organism>
<reference evidence="18 19" key="1">
    <citation type="submission" date="2021-09" db="EMBL/GenBank/DDBJ databases">
        <title>Genomic insights and catalytic innovation underlie evolution of tropane alkaloids biosynthesis.</title>
        <authorList>
            <person name="Wang Y.-J."/>
            <person name="Tian T."/>
            <person name="Huang J.-P."/>
            <person name="Huang S.-X."/>
        </authorList>
    </citation>
    <scope>NUCLEOTIDE SEQUENCE [LARGE SCALE GENOMIC DNA]</scope>
    <source>
        <strain evidence="18">KIB-2018</strain>
        <tissue evidence="18">Leaf</tissue>
    </source>
</reference>
<name>A0AAV8S8K3_9ROSI</name>
<dbReference type="FunFam" id="3.20.20.80:FF:000028">
    <property type="entry name" value="Chitinase domain-containing protein 1"/>
    <property type="match status" value="1"/>
</dbReference>
<dbReference type="GO" id="GO:0005764">
    <property type="term" value="C:lysosome"/>
    <property type="evidence" value="ECO:0007669"/>
    <property type="project" value="UniProtKB-SubCell"/>
</dbReference>
<evidence type="ECO:0000256" key="10">
    <source>
        <dbReference type="ARBA" id="ARBA00022946"/>
    </source>
</evidence>
<keyword evidence="8 16" id="KW-0812">Transmembrane</keyword>
<dbReference type="SUPFAM" id="SSF52821">
    <property type="entry name" value="Rhodanese/Cell cycle control phosphatase"/>
    <property type="match status" value="1"/>
</dbReference>
<keyword evidence="12 16" id="KW-0472">Membrane</keyword>
<dbReference type="Pfam" id="PF00704">
    <property type="entry name" value="Glyco_hydro_18"/>
    <property type="match status" value="1"/>
</dbReference>
<evidence type="ECO:0000313" key="19">
    <source>
        <dbReference type="Proteomes" id="UP001159364"/>
    </source>
</evidence>
<keyword evidence="5" id="KW-0964">Secreted</keyword>
<feature type="transmembrane region" description="Helical" evidence="16">
    <location>
        <begin position="39"/>
        <end position="60"/>
    </location>
</feature>
<dbReference type="PROSITE" id="PS51910">
    <property type="entry name" value="GH18_2"/>
    <property type="match status" value="1"/>
</dbReference>
<evidence type="ECO:0000256" key="9">
    <source>
        <dbReference type="ARBA" id="ARBA00022729"/>
    </source>
</evidence>
<comment type="subcellular location">
    <subcellularLocation>
        <location evidence="3">Lysosome</location>
    </subcellularLocation>
    <subcellularLocation>
        <location evidence="2">Membrane</location>
    </subcellularLocation>
    <subcellularLocation>
        <location evidence="1">Plastid</location>
        <location evidence="1">Chloroplast</location>
    </subcellularLocation>
    <subcellularLocation>
        <location evidence="4">Secreted</location>
    </subcellularLocation>
</comment>
<feature type="compositionally biased region" description="Basic and acidic residues" evidence="15">
    <location>
        <begin position="822"/>
        <end position="834"/>
    </location>
</feature>
<keyword evidence="7" id="KW-0934">Plastid</keyword>
<dbReference type="FunFam" id="3.10.50.10:FF:000002">
    <property type="entry name" value="Chitinase domain-containing protein 1"/>
    <property type="match status" value="1"/>
</dbReference>